<sequence length="83" mass="9486">MRQLTISIPDNHASFFLKVVKAFDFAKVEKNIKVEEPSLSAEQKRILDGISEAVNEINLHKQGKIKLQSGDEFLNELKREGYL</sequence>
<keyword evidence="2" id="KW-1185">Reference proteome</keyword>
<dbReference type="RefSeq" id="WP_109742415.1">
    <property type="nucleotide sequence ID" value="NZ_QGGO01000007.1"/>
</dbReference>
<dbReference type="EMBL" id="QGGO01000007">
    <property type="protein sequence ID" value="PWK27337.1"/>
    <property type="molecule type" value="Genomic_DNA"/>
</dbReference>
<reference evidence="1 2" key="1">
    <citation type="submission" date="2018-05" db="EMBL/GenBank/DDBJ databases">
        <title>Genomic Encyclopedia of Archaeal and Bacterial Type Strains, Phase II (KMG-II): from individual species to whole genera.</title>
        <authorList>
            <person name="Goeker M."/>
        </authorList>
    </citation>
    <scope>NUCLEOTIDE SEQUENCE [LARGE SCALE GENOMIC DNA]</scope>
    <source>
        <strain evidence="1 2">DSM 22214</strain>
    </source>
</reference>
<comment type="caution">
    <text evidence="1">The sequence shown here is derived from an EMBL/GenBank/DDBJ whole genome shotgun (WGS) entry which is preliminary data.</text>
</comment>
<dbReference type="Proteomes" id="UP000245489">
    <property type="component" value="Unassembled WGS sequence"/>
</dbReference>
<protein>
    <submittedName>
        <fullName evidence="1">Uncharacterized protein</fullName>
    </submittedName>
</protein>
<accession>A0A316EB30</accession>
<evidence type="ECO:0000313" key="1">
    <source>
        <dbReference type="EMBL" id="PWK27337.1"/>
    </source>
</evidence>
<evidence type="ECO:0000313" key="2">
    <source>
        <dbReference type="Proteomes" id="UP000245489"/>
    </source>
</evidence>
<organism evidence="1 2">
    <name type="scientific">Arcicella aurantiaca</name>
    <dbReference type="NCBI Taxonomy" id="591202"/>
    <lineage>
        <taxon>Bacteria</taxon>
        <taxon>Pseudomonadati</taxon>
        <taxon>Bacteroidota</taxon>
        <taxon>Cytophagia</taxon>
        <taxon>Cytophagales</taxon>
        <taxon>Flectobacillaceae</taxon>
        <taxon>Arcicella</taxon>
    </lineage>
</organism>
<dbReference type="OrthoDB" id="886540at2"/>
<proteinExistence type="predicted"/>
<gene>
    <name evidence="1" type="ORF">LV89_01650</name>
</gene>
<dbReference type="AlphaFoldDB" id="A0A316EB30"/>
<name>A0A316EB30_9BACT</name>